<gene>
    <name evidence="2" type="ORF">BCR43DRAFT_500279</name>
</gene>
<sequence length="112" mass="12713">MLATWNLTFAVLACLFRFLQHDEQAQVMMHGDIVSIHSAADTNKSSMNSTRETCRIGRSLDLQDFRPFLGKLFSSGPTREEFNFPSLGYDNDEVRTTGPSTRKHCRVSLRLS</sequence>
<organism evidence="2 3">
    <name type="scientific">Syncephalastrum racemosum</name>
    <name type="common">Filamentous fungus</name>
    <dbReference type="NCBI Taxonomy" id="13706"/>
    <lineage>
        <taxon>Eukaryota</taxon>
        <taxon>Fungi</taxon>
        <taxon>Fungi incertae sedis</taxon>
        <taxon>Mucoromycota</taxon>
        <taxon>Mucoromycotina</taxon>
        <taxon>Mucoromycetes</taxon>
        <taxon>Mucorales</taxon>
        <taxon>Syncephalastraceae</taxon>
        <taxon>Syncephalastrum</taxon>
    </lineage>
</organism>
<keyword evidence="3" id="KW-1185">Reference proteome</keyword>
<dbReference type="EMBL" id="MCGN01000001">
    <property type="protein sequence ID" value="ORZ02190.1"/>
    <property type="molecule type" value="Genomic_DNA"/>
</dbReference>
<comment type="caution">
    <text evidence="2">The sequence shown here is derived from an EMBL/GenBank/DDBJ whole genome shotgun (WGS) entry which is preliminary data.</text>
</comment>
<dbReference type="AlphaFoldDB" id="A0A1X2HRH8"/>
<evidence type="ECO:0000313" key="2">
    <source>
        <dbReference type="EMBL" id="ORZ02190.1"/>
    </source>
</evidence>
<evidence type="ECO:0000313" key="3">
    <source>
        <dbReference type="Proteomes" id="UP000242180"/>
    </source>
</evidence>
<dbReference type="Proteomes" id="UP000242180">
    <property type="component" value="Unassembled WGS sequence"/>
</dbReference>
<accession>A0A1X2HRH8</accession>
<evidence type="ECO:0000256" key="1">
    <source>
        <dbReference type="SAM" id="SignalP"/>
    </source>
</evidence>
<dbReference type="InParanoid" id="A0A1X2HRH8"/>
<feature type="signal peptide" evidence="1">
    <location>
        <begin position="1"/>
        <end position="21"/>
    </location>
</feature>
<reference evidence="2 3" key="1">
    <citation type="submission" date="2016-07" db="EMBL/GenBank/DDBJ databases">
        <title>Pervasive Adenine N6-methylation of Active Genes in Fungi.</title>
        <authorList>
            <consortium name="DOE Joint Genome Institute"/>
            <person name="Mondo S.J."/>
            <person name="Dannebaum R.O."/>
            <person name="Kuo R.C."/>
            <person name="Labutti K."/>
            <person name="Haridas S."/>
            <person name="Kuo A."/>
            <person name="Salamov A."/>
            <person name="Ahrendt S.R."/>
            <person name="Lipzen A."/>
            <person name="Sullivan W."/>
            <person name="Andreopoulos W.B."/>
            <person name="Clum A."/>
            <person name="Lindquist E."/>
            <person name="Daum C."/>
            <person name="Ramamoorthy G.K."/>
            <person name="Gryganskyi A."/>
            <person name="Culley D."/>
            <person name="Magnuson J.K."/>
            <person name="James T.Y."/>
            <person name="O'Malley M.A."/>
            <person name="Stajich J.E."/>
            <person name="Spatafora J.W."/>
            <person name="Visel A."/>
            <person name="Grigoriev I.V."/>
        </authorList>
    </citation>
    <scope>NUCLEOTIDE SEQUENCE [LARGE SCALE GENOMIC DNA]</scope>
    <source>
        <strain evidence="2 3">NRRL 2496</strain>
    </source>
</reference>
<keyword evidence="1" id="KW-0732">Signal</keyword>
<proteinExistence type="predicted"/>
<protein>
    <submittedName>
        <fullName evidence="2">Uncharacterized protein</fullName>
    </submittedName>
</protein>
<name>A0A1X2HRH8_SYNRA</name>
<feature type="chain" id="PRO_5013208043" evidence="1">
    <location>
        <begin position="22"/>
        <end position="112"/>
    </location>
</feature>